<dbReference type="Pfam" id="PF13455">
    <property type="entry name" value="MUG113"/>
    <property type="match status" value="1"/>
</dbReference>
<dbReference type="Proteomes" id="UP000661435">
    <property type="component" value="Unassembled WGS sequence"/>
</dbReference>
<feature type="coiled-coil region" evidence="1">
    <location>
        <begin position="72"/>
        <end position="99"/>
    </location>
</feature>
<name>A0A8J6J716_9FIRM</name>
<evidence type="ECO:0000259" key="2">
    <source>
        <dbReference type="SMART" id="SM00974"/>
    </source>
</evidence>
<reference evidence="3" key="1">
    <citation type="submission" date="2020-08" db="EMBL/GenBank/DDBJ databases">
        <title>Genome public.</title>
        <authorList>
            <person name="Liu C."/>
            <person name="Sun Q."/>
        </authorList>
    </citation>
    <scope>NUCLEOTIDE SEQUENCE</scope>
    <source>
        <strain evidence="3">NSJ-51</strain>
    </source>
</reference>
<feature type="domain" description="Bacteriophage T5 Orf172 DNA-binding" evidence="2">
    <location>
        <begin position="327"/>
        <end position="410"/>
    </location>
</feature>
<dbReference type="Pfam" id="PF13250">
    <property type="entry name" value="SNIPE"/>
    <property type="match status" value="1"/>
</dbReference>
<dbReference type="AlphaFoldDB" id="A0A8J6J716"/>
<dbReference type="RefSeq" id="WP_186907860.1">
    <property type="nucleotide sequence ID" value="NZ_JACOPP010000011.1"/>
</dbReference>
<dbReference type="InterPro" id="IPR025280">
    <property type="entry name" value="SNIPE"/>
</dbReference>
<evidence type="ECO:0000256" key="1">
    <source>
        <dbReference type="SAM" id="Coils"/>
    </source>
</evidence>
<feature type="coiled-coil region" evidence="1">
    <location>
        <begin position="222"/>
        <end position="314"/>
    </location>
</feature>
<dbReference type="EMBL" id="JACOPP010000011">
    <property type="protein sequence ID" value="MBC5733976.1"/>
    <property type="molecule type" value="Genomic_DNA"/>
</dbReference>
<proteinExistence type="predicted"/>
<evidence type="ECO:0000313" key="4">
    <source>
        <dbReference type="Proteomes" id="UP000661435"/>
    </source>
</evidence>
<accession>A0A8J6J716</accession>
<protein>
    <submittedName>
        <fullName evidence="3">DUF4041 domain-containing protein</fullName>
    </submittedName>
</protein>
<sequence>MAFFILLAILFLILWLVERNKTKAYGNLKAEKEAADSYVASKQSEGNELFESKRREALDYYQKKTKSADERVKAAGLEVERLDKEKADLQQELLILNQDVLCAMVSVDDYANLKSDEIKNKLTLLKSQEDELIKSEKALEVTNTSSLKRVVDSQKKQILRCFNAEVTSVIGTITANNIDSVRTKLQRTFDALNKIFAVDGVQISQEYFAMKLEEMSLVYAYMLKVEEEKEQKKAIREQMLEEEKVRREIEREKQKIEKEESQFSNEVKKLMGYMQKAKDDVEKQLYIDKIQELEEKLKALAADKENVLEREQNTRAGFVYIISNIGSFGESVYKIGMTRRLEPMDRINELSSASVPFPFDVHALIFSEDAPSLETLLHHHFQDQQVNKVNPRKEFFRVDLESIKQLIIENHNSTVQFVDIPDATEYRETLRIESTQQNESSASS</sequence>
<comment type="caution">
    <text evidence="3">The sequence shown here is derived from an EMBL/GenBank/DDBJ whole genome shotgun (WGS) entry which is preliminary data.</text>
</comment>
<evidence type="ECO:0000313" key="3">
    <source>
        <dbReference type="EMBL" id="MBC5733976.1"/>
    </source>
</evidence>
<keyword evidence="4" id="KW-1185">Reference proteome</keyword>
<dbReference type="SMART" id="SM00974">
    <property type="entry name" value="T5orf172"/>
    <property type="match status" value="1"/>
</dbReference>
<dbReference type="InterPro" id="IPR018306">
    <property type="entry name" value="Phage_T5_Orf172_DNA-bd"/>
</dbReference>
<gene>
    <name evidence="3" type="ORF">H8S57_09595</name>
</gene>
<keyword evidence="1" id="KW-0175">Coiled coil</keyword>
<organism evidence="3 4">
    <name type="scientific">Lawsonibacter hominis</name>
    <dbReference type="NCBI Taxonomy" id="2763053"/>
    <lineage>
        <taxon>Bacteria</taxon>
        <taxon>Bacillati</taxon>
        <taxon>Bacillota</taxon>
        <taxon>Clostridia</taxon>
        <taxon>Eubacteriales</taxon>
        <taxon>Oscillospiraceae</taxon>
        <taxon>Lawsonibacter</taxon>
    </lineage>
</organism>